<evidence type="ECO:0000313" key="4">
    <source>
        <dbReference type="EMBL" id="RQM09502.1"/>
    </source>
</evidence>
<feature type="domain" description="Acyltransferase 3" evidence="3">
    <location>
        <begin position="86"/>
        <end position="412"/>
    </location>
</feature>
<accession>A0A425BXF4</accession>
<feature type="transmembrane region" description="Helical" evidence="2">
    <location>
        <begin position="402"/>
        <end position="420"/>
    </location>
</feature>
<feature type="transmembrane region" description="Helical" evidence="2">
    <location>
        <begin position="162"/>
        <end position="180"/>
    </location>
</feature>
<dbReference type="GO" id="GO:0016747">
    <property type="term" value="F:acyltransferase activity, transferring groups other than amino-acyl groups"/>
    <property type="evidence" value="ECO:0007669"/>
    <property type="project" value="InterPro"/>
</dbReference>
<feature type="transmembrane region" description="Helical" evidence="2">
    <location>
        <begin position="211"/>
        <end position="231"/>
    </location>
</feature>
<feature type="transmembrane region" description="Helical" evidence="2">
    <location>
        <begin position="344"/>
        <end position="364"/>
    </location>
</feature>
<name>A0A425BXF4_9STRA</name>
<dbReference type="AlphaFoldDB" id="A0A425BXF4"/>
<protein>
    <recommendedName>
        <fullName evidence="3">Acyltransferase 3 domain-containing protein</fullName>
    </recommendedName>
</protein>
<evidence type="ECO:0000259" key="3">
    <source>
        <dbReference type="Pfam" id="PF01757"/>
    </source>
</evidence>
<evidence type="ECO:0000313" key="5">
    <source>
        <dbReference type="Proteomes" id="UP000286097"/>
    </source>
</evidence>
<dbReference type="GO" id="GO:0000271">
    <property type="term" value="P:polysaccharide biosynthetic process"/>
    <property type="evidence" value="ECO:0007669"/>
    <property type="project" value="TreeGrafter"/>
</dbReference>
<dbReference type="VEuPathDB" id="FungiDB:DD237_007707"/>
<feature type="transmembrane region" description="Helical" evidence="2">
    <location>
        <begin position="303"/>
        <end position="324"/>
    </location>
</feature>
<keyword evidence="2" id="KW-1133">Transmembrane helix</keyword>
<gene>
    <name evidence="4" type="ORF">DD237_007707</name>
</gene>
<evidence type="ECO:0000256" key="1">
    <source>
        <dbReference type="SAM" id="MobiDB-lite"/>
    </source>
</evidence>
<feature type="transmembrane region" description="Helical" evidence="2">
    <location>
        <begin position="371"/>
        <end position="390"/>
    </location>
</feature>
<keyword evidence="2" id="KW-0472">Membrane</keyword>
<dbReference type="InterPro" id="IPR002656">
    <property type="entry name" value="Acyl_transf_3_dom"/>
</dbReference>
<organism evidence="4 5">
    <name type="scientific">Peronospora effusa</name>
    <dbReference type="NCBI Taxonomy" id="542832"/>
    <lineage>
        <taxon>Eukaryota</taxon>
        <taxon>Sar</taxon>
        <taxon>Stramenopiles</taxon>
        <taxon>Oomycota</taxon>
        <taxon>Peronosporomycetes</taxon>
        <taxon>Peronosporales</taxon>
        <taxon>Peronosporaceae</taxon>
        <taxon>Peronospora</taxon>
    </lineage>
</organism>
<dbReference type="Pfam" id="PF01757">
    <property type="entry name" value="Acyl_transf_3"/>
    <property type="match status" value="1"/>
</dbReference>
<reference evidence="4 5" key="1">
    <citation type="submission" date="2018-06" db="EMBL/GenBank/DDBJ databases">
        <title>Comparative genomics of downy mildews reveals potential adaptations to biotrophy.</title>
        <authorList>
            <person name="Fletcher K."/>
            <person name="Klosterman S.J."/>
            <person name="Derevnina L."/>
            <person name="Martin F."/>
            <person name="Koike S."/>
            <person name="Reyes Chin-Wo S."/>
            <person name="Mou B."/>
            <person name="Michelmore R."/>
        </authorList>
    </citation>
    <scope>NUCLEOTIDE SEQUENCE [LARGE SCALE GENOMIC DNA]</scope>
    <source>
        <strain evidence="4 5">R13</strain>
    </source>
</reference>
<comment type="caution">
    <text evidence="4">The sequence shown here is derived from an EMBL/GenBank/DDBJ whole genome shotgun (WGS) entry which is preliminary data.</text>
</comment>
<evidence type="ECO:0000256" key="2">
    <source>
        <dbReference type="SAM" id="Phobius"/>
    </source>
</evidence>
<feature type="transmembrane region" description="Helical" evidence="2">
    <location>
        <begin position="238"/>
        <end position="258"/>
    </location>
</feature>
<dbReference type="EMBL" id="QKXF01000693">
    <property type="protein sequence ID" value="RQM09502.1"/>
    <property type="molecule type" value="Genomic_DNA"/>
</dbReference>
<dbReference type="InterPro" id="IPR050879">
    <property type="entry name" value="Acyltransferase_3"/>
</dbReference>
<dbReference type="Proteomes" id="UP000286097">
    <property type="component" value="Unassembled WGS sequence"/>
</dbReference>
<sequence length="449" mass="51800">MLQDTENDNVFEKSHQRPRTSSYEGDTKSFRKTVELQVIELSDEDTLTSSSASESQIVVEQSINSPNPLNEKLNASTSLPPPAKVLFLDGIRGLAAMLVVIQHTGGFFPKLHLGSVAVDAFFILSSFLLTWLFMRKSLKLIAEGATVRTWAFTLVDYLQKRFFRVYPLFAATVFVLYFMSPENQRRYYVGGRGPFNLFKALTFDYDHRYHVFWTLPLEIEYYFIIPGFVLVAIGMRRYWWVGALPLMGWIVHEGWTLVRGSHTPFILHLHTFMLGSLAAVVYVKLDMFIKKTGFQFRWWHTLLLRAVEGLIIALLLSVCFRGLLFDWVIKNPAPPAEGFPFSSVFMALVIVIEIIHPSCVSTMFEWSVLRYWGKISFSIYLLHTFIVETPSIWHQPYYFDRLFSQLFLVIALATTSYYLIEYPSQLMAQQISCFLAAREKNGSPRFNLL</sequence>
<dbReference type="GO" id="GO:0016020">
    <property type="term" value="C:membrane"/>
    <property type="evidence" value="ECO:0007669"/>
    <property type="project" value="TreeGrafter"/>
</dbReference>
<feature type="region of interest" description="Disordered" evidence="1">
    <location>
        <begin position="1"/>
        <end position="28"/>
    </location>
</feature>
<feature type="transmembrane region" description="Helical" evidence="2">
    <location>
        <begin position="111"/>
        <end position="133"/>
    </location>
</feature>
<proteinExistence type="predicted"/>
<dbReference type="PANTHER" id="PTHR23028">
    <property type="entry name" value="ACETYLTRANSFERASE"/>
    <property type="match status" value="1"/>
</dbReference>
<feature type="transmembrane region" description="Helical" evidence="2">
    <location>
        <begin position="264"/>
        <end position="283"/>
    </location>
</feature>
<dbReference type="PANTHER" id="PTHR23028:SF53">
    <property type="entry name" value="ACYL_TRANSF_3 DOMAIN-CONTAINING PROTEIN"/>
    <property type="match status" value="1"/>
</dbReference>
<keyword evidence="2" id="KW-0812">Transmembrane</keyword>